<dbReference type="InterPro" id="IPR000674">
    <property type="entry name" value="Ald_Oxase/Xan_DH_a/b"/>
</dbReference>
<organism evidence="2 3">
    <name type="scientific">Gramella jeungdoensis</name>
    <dbReference type="NCBI Taxonomy" id="708091"/>
    <lineage>
        <taxon>Bacteria</taxon>
        <taxon>Pseudomonadati</taxon>
        <taxon>Bacteroidota</taxon>
        <taxon>Flavobacteriia</taxon>
        <taxon>Flavobacteriales</taxon>
        <taxon>Flavobacteriaceae</taxon>
        <taxon>Christiangramia</taxon>
    </lineage>
</organism>
<dbReference type="EMBL" id="SNQI01000002">
    <property type="protein sequence ID" value="TEW75390.1"/>
    <property type="molecule type" value="Genomic_DNA"/>
</dbReference>
<dbReference type="Pfam" id="PF20256">
    <property type="entry name" value="MoCoBD_2"/>
    <property type="match status" value="2"/>
</dbReference>
<dbReference type="InterPro" id="IPR008274">
    <property type="entry name" value="AldOxase/xan_DH_MoCoBD1"/>
</dbReference>
<dbReference type="Gene3D" id="3.30.365.10">
    <property type="entry name" value="Aldehyde oxidase/xanthine dehydrogenase, molybdopterin binding domain"/>
    <property type="match status" value="4"/>
</dbReference>
<evidence type="ECO:0000259" key="1">
    <source>
        <dbReference type="SMART" id="SM01008"/>
    </source>
</evidence>
<dbReference type="SMART" id="SM01008">
    <property type="entry name" value="Ald_Xan_dh_C"/>
    <property type="match status" value="1"/>
</dbReference>
<dbReference type="PANTHER" id="PTHR47495:SF3">
    <property type="entry name" value="BLR6219 PROTEIN"/>
    <property type="match status" value="1"/>
</dbReference>
<dbReference type="RefSeq" id="WP_134247760.1">
    <property type="nucleotide sequence ID" value="NZ_SNQI01000002.1"/>
</dbReference>
<keyword evidence="3" id="KW-1185">Reference proteome</keyword>
<dbReference type="InterPro" id="IPR052516">
    <property type="entry name" value="N-heterocyclic_Hydroxylase"/>
</dbReference>
<feature type="domain" description="Aldehyde oxidase/xanthine dehydrogenase a/b hammerhead" evidence="1">
    <location>
        <begin position="206"/>
        <end position="293"/>
    </location>
</feature>
<dbReference type="Proteomes" id="UP000298517">
    <property type="component" value="Unassembled WGS sequence"/>
</dbReference>
<proteinExistence type="predicted"/>
<dbReference type="Gene3D" id="3.90.1170.50">
    <property type="entry name" value="Aldehyde oxidase/xanthine dehydrogenase, a/b hammerhead"/>
    <property type="match status" value="1"/>
</dbReference>
<dbReference type="PROSITE" id="PS51257">
    <property type="entry name" value="PROKAR_LIPOPROTEIN"/>
    <property type="match status" value="1"/>
</dbReference>
<dbReference type="InterPro" id="IPR046867">
    <property type="entry name" value="AldOxase/xan_DH_MoCoBD2"/>
</dbReference>
<dbReference type="Pfam" id="PF02738">
    <property type="entry name" value="MoCoBD_1"/>
    <property type="match status" value="1"/>
</dbReference>
<dbReference type="AlphaFoldDB" id="A0A4Y8AVJ9"/>
<reference evidence="2 3" key="1">
    <citation type="journal article" date="2011" name="J. Microbiol.">
        <title>Gramella jeungdoensis sp. nov., isolated from a solar saltern in Korea.</title>
        <authorList>
            <person name="Joung Y."/>
            <person name="Kim H."/>
            <person name="Jang T."/>
            <person name="Ahn T.S."/>
            <person name="Joh K."/>
        </authorList>
    </citation>
    <scope>NUCLEOTIDE SEQUENCE [LARGE SCALE GENOMIC DNA]</scope>
    <source>
        <strain evidence="2 3">KCTC 23123</strain>
    </source>
</reference>
<gene>
    <name evidence="2" type="ORF">E2488_07715</name>
</gene>
<dbReference type="InterPro" id="IPR012368">
    <property type="entry name" value="OxRdtase_Mopterin-bd_su_IorB"/>
</dbReference>
<dbReference type="OrthoDB" id="9767994at2"/>
<protein>
    <submittedName>
        <fullName evidence="2">Xanthine dehydrogenase family protein molybdopterin-binding subunit</fullName>
    </submittedName>
</protein>
<accession>A0A4Y8AVJ9</accession>
<dbReference type="InterPro" id="IPR037165">
    <property type="entry name" value="AldOxase/xan_DH_Mopterin-bd_sf"/>
</dbReference>
<dbReference type="GO" id="GO:0016491">
    <property type="term" value="F:oxidoreductase activity"/>
    <property type="evidence" value="ECO:0007669"/>
    <property type="project" value="InterPro"/>
</dbReference>
<dbReference type="SUPFAM" id="SSF56003">
    <property type="entry name" value="Molybdenum cofactor-binding domain"/>
    <property type="match status" value="2"/>
</dbReference>
<dbReference type="PANTHER" id="PTHR47495">
    <property type="entry name" value="ALDEHYDE DEHYDROGENASE"/>
    <property type="match status" value="1"/>
</dbReference>
<comment type="caution">
    <text evidence="2">The sequence shown here is derived from an EMBL/GenBank/DDBJ whole genome shotgun (WGS) entry which is preliminary data.</text>
</comment>
<name>A0A4Y8AVJ9_9FLAO</name>
<dbReference type="PIRSF" id="PIRSF036389">
    <property type="entry name" value="IOR_B"/>
    <property type="match status" value="1"/>
</dbReference>
<sequence length="730" mass="80168">MKSIKNISRRSFVKSIGLASGGLILACNTSVFSDKEKAPENLINFNPNLFVQINSDGSVILIASRSEMGNGVRTSLPSVIADEMEADWSKITVQQAVGDKKYGDQNTDGSRSIRYLYEPMRKMGAIAKAMLIAAAAQKWEVPAAECSVENHFIIHTSGKKIGFGDLVEIAKTLEIPSDTNLTYKDPKDFKYIGKHLKGVDVAAYANGSAIFGLDKRLSNMKFVAIARCPVAFGTVKSFDKTRALKVAGVLDVIEIPRIEKPFGALGGVAVIATNTWAAFKGKEALKVDWDFGDNKVYDSEKYMSQITENVHKLGKVGKDIGNINNAFKKAAKTIESTFQLPHLAHAPMEVPNAVAWVKDDTCEVWAPTQDPQSARKEVTDYLETSEDKVTINVTFLGGGFGRKSKPDYVVEAVIVSKAINAPVQVVWTREDDIKHGYFHTISAQYLKASFDKNGKVTGWLHRFALPSIVSTFQPGVDFAAGFEISSAANVPFDIENLKVEVGQAPAHVRIGWLRSVINIPHGFSINVFADELAHATNKDPLEFRLNLIGNDRIEDTNDPIKYDTARLKNVLKIAAKNADWGKQLPEGHAYGLAVHYSFYSYVASVVEVSMKNNKVKVHNVYSVIDCGTVVNKNTVTAQMEGAAIFGMQLAYYGKITAKNGAIEQNNYNDYKMIRINEIPQVHVEIVESTEKPTGVGEPGVPVIAPAIINAIFKLTGKRYYNLPLSDYDLV</sequence>
<evidence type="ECO:0000313" key="2">
    <source>
        <dbReference type="EMBL" id="TEW75390.1"/>
    </source>
</evidence>
<evidence type="ECO:0000313" key="3">
    <source>
        <dbReference type="Proteomes" id="UP000298517"/>
    </source>
</evidence>